<dbReference type="EMBL" id="AYSA01000650">
    <property type="protein sequence ID" value="ESZ90332.1"/>
    <property type="molecule type" value="Genomic_DNA"/>
</dbReference>
<sequence length="274" mass="30895">MASTFAQDAEANQKIMDSAADRIIRWIETKDHTFKTDHVKFEVSGSTIGTEQMQDVSVEKDSSALSEQTVQTASISSQTDLVEEPVDPNSDPERIEFLVGQDDDPLIPSLDQINHAFLKGQNIWSSYVTRAMSLPSGLLSAGILDPYIMLQHTPPLPRDLPRKRNITGQALWDIPNPEFSKSDKGDWNPDFVHGIKKSFPLSIPKPIECRISTRSDFRLDGERSNGIAILMALWSYIFCVRFLEMQRRPIRYSATRLSPVLKQDIKPRPGDIVL</sequence>
<dbReference type="OrthoDB" id="3551851at2759"/>
<accession>W9C0L9</accession>
<comment type="caution">
    <text evidence="2">The sequence shown here is derived from an EMBL/GenBank/DDBJ whole genome shotgun (WGS) entry which is preliminary data.</text>
</comment>
<evidence type="ECO:0000313" key="2">
    <source>
        <dbReference type="EMBL" id="ESZ90332.1"/>
    </source>
</evidence>
<gene>
    <name evidence="2" type="ORF">SBOR_9288</name>
</gene>
<keyword evidence="1" id="KW-0472">Membrane</keyword>
<keyword evidence="1" id="KW-0812">Transmembrane</keyword>
<evidence type="ECO:0000256" key="1">
    <source>
        <dbReference type="SAM" id="Phobius"/>
    </source>
</evidence>
<reference evidence="2 3" key="1">
    <citation type="journal article" date="2014" name="Genome Announc.">
        <title>Draft genome sequence of Sclerotinia borealis, a psychrophilic plant pathogenic fungus.</title>
        <authorList>
            <person name="Mardanov A.V."/>
            <person name="Beletsky A.V."/>
            <person name="Kadnikov V.V."/>
            <person name="Ignatov A.N."/>
            <person name="Ravin N.V."/>
        </authorList>
    </citation>
    <scope>NUCLEOTIDE SEQUENCE [LARGE SCALE GENOMIC DNA]</scope>
    <source>
        <strain evidence="3">F-4157</strain>
    </source>
</reference>
<keyword evidence="3" id="KW-1185">Reference proteome</keyword>
<organism evidence="2 3">
    <name type="scientific">Sclerotinia borealis (strain F-4128)</name>
    <dbReference type="NCBI Taxonomy" id="1432307"/>
    <lineage>
        <taxon>Eukaryota</taxon>
        <taxon>Fungi</taxon>
        <taxon>Dikarya</taxon>
        <taxon>Ascomycota</taxon>
        <taxon>Pezizomycotina</taxon>
        <taxon>Leotiomycetes</taxon>
        <taxon>Helotiales</taxon>
        <taxon>Sclerotiniaceae</taxon>
        <taxon>Sclerotinia</taxon>
    </lineage>
</organism>
<dbReference type="Proteomes" id="UP000019487">
    <property type="component" value="Unassembled WGS sequence"/>
</dbReference>
<dbReference type="HOGENOM" id="CLU_1016192_0_0_1"/>
<evidence type="ECO:0000313" key="3">
    <source>
        <dbReference type="Proteomes" id="UP000019487"/>
    </source>
</evidence>
<dbReference type="AlphaFoldDB" id="W9C0L9"/>
<protein>
    <submittedName>
        <fullName evidence="2">Uncharacterized protein</fullName>
    </submittedName>
</protein>
<feature type="transmembrane region" description="Helical" evidence="1">
    <location>
        <begin position="226"/>
        <end position="243"/>
    </location>
</feature>
<name>W9C0L9_SCLBF</name>
<proteinExistence type="predicted"/>
<keyword evidence="1" id="KW-1133">Transmembrane helix</keyword>